<evidence type="ECO:0000256" key="2">
    <source>
        <dbReference type="ARBA" id="ARBA00022723"/>
    </source>
</evidence>
<dbReference type="EMBL" id="BFBB01000004">
    <property type="protein sequence ID" value="GBF50199.1"/>
    <property type="molecule type" value="Genomic_DNA"/>
</dbReference>
<dbReference type="Gene3D" id="1.20.120.710">
    <property type="entry name" value="Haloacid dehalogenase hydrolase-like domain"/>
    <property type="match status" value="1"/>
</dbReference>
<dbReference type="Proteomes" id="UP000245133">
    <property type="component" value="Unassembled WGS sequence"/>
</dbReference>
<dbReference type="GO" id="GO:0046872">
    <property type="term" value="F:metal ion binding"/>
    <property type="evidence" value="ECO:0007669"/>
    <property type="project" value="UniProtKB-KW"/>
</dbReference>
<gene>
    <name evidence="5" type="ORF">LPTSP4_17230</name>
</gene>
<keyword evidence="6" id="KW-1185">Reference proteome</keyword>
<evidence type="ECO:0000256" key="1">
    <source>
        <dbReference type="ARBA" id="ARBA00001946"/>
    </source>
</evidence>
<dbReference type="GO" id="GO:0044281">
    <property type="term" value="P:small molecule metabolic process"/>
    <property type="evidence" value="ECO:0007669"/>
    <property type="project" value="UniProtKB-ARBA"/>
</dbReference>
<dbReference type="Gene3D" id="3.40.50.1000">
    <property type="entry name" value="HAD superfamily/HAD-like"/>
    <property type="match status" value="1"/>
</dbReference>
<dbReference type="InterPro" id="IPR051400">
    <property type="entry name" value="HAD-like_hydrolase"/>
</dbReference>
<dbReference type="SFLD" id="SFLDG01129">
    <property type="entry name" value="C1.5:_HAD__Beta-PGM__Phosphata"/>
    <property type="match status" value="1"/>
</dbReference>
<dbReference type="PANTHER" id="PTHR46470">
    <property type="entry name" value="N-ACYLNEURAMINATE-9-PHOSPHATASE"/>
    <property type="match status" value="1"/>
</dbReference>
<dbReference type="InterPro" id="IPR023214">
    <property type="entry name" value="HAD_sf"/>
</dbReference>
<dbReference type="GO" id="GO:0016791">
    <property type="term" value="F:phosphatase activity"/>
    <property type="evidence" value="ECO:0007669"/>
    <property type="project" value="TreeGrafter"/>
</dbReference>
<dbReference type="SUPFAM" id="SSF56784">
    <property type="entry name" value="HAD-like"/>
    <property type="match status" value="1"/>
</dbReference>
<keyword evidence="3 5" id="KW-0378">Hydrolase</keyword>
<accession>A0A2P2DZZ6</accession>
<comment type="cofactor">
    <cofactor evidence="1">
        <name>Mg(2+)</name>
        <dbReference type="ChEBI" id="CHEBI:18420"/>
    </cofactor>
</comment>
<dbReference type="SFLD" id="SFLDS00003">
    <property type="entry name" value="Haloacid_Dehalogenase"/>
    <property type="match status" value="1"/>
</dbReference>
<evidence type="ECO:0000256" key="4">
    <source>
        <dbReference type="ARBA" id="ARBA00022842"/>
    </source>
</evidence>
<keyword evidence="4" id="KW-0460">Magnesium</keyword>
<dbReference type="InterPro" id="IPR006439">
    <property type="entry name" value="HAD-SF_hydro_IA"/>
</dbReference>
<dbReference type="Pfam" id="PF00702">
    <property type="entry name" value="Hydrolase"/>
    <property type="match status" value="1"/>
</dbReference>
<dbReference type="InterPro" id="IPR036412">
    <property type="entry name" value="HAD-like_sf"/>
</dbReference>
<evidence type="ECO:0000256" key="3">
    <source>
        <dbReference type="ARBA" id="ARBA00022801"/>
    </source>
</evidence>
<protein>
    <submittedName>
        <fullName evidence="5">Putative dehalogenase-like hydrolase</fullName>
    </submittedName>
</protein>
<dbReference type="NCBIfam" id="TIGR01549">
    <property type="entry name" value="HAD-SF-IA-v1"/>
    <property type="match status" value="1"/>
</dbReference>
<evidence type="ECO:0000313" key="5">
    <source>
        <dbReference type="EMBL" id="GBF50199.1"/>
    </source>
</evidence>
<comment type="caution">
    <text evidence="5">The sequence shown here is derived from an EMBL/GenBank/DDBJ whole genome shotgun (WGS) entry which is preliminary data.</text>
</comment>
<name>A0A2P2DZZ6_9LEPT</name>
<proteinExistence type="predicted"/>
<evidence type="ECO:0000313" key="6">
    <source>
        <dbReference type="Proteomes" id="UP000245133"/>
    </source>
</evidence>
<dbReference type="PANTHER" id="PTHR46470:SF2">
    <property type="entry name" value="GLYCERALDEHYDE 3-PHOSPHATE PHOSPHATASE"/>
    <property type="match status" value="1"/>
</dbReference>
<reference evidence="5 6" key="1">
    <citation type="submission" date="2018-02" db="EMBL/GenBank/DDBJ databases">
        <title>Novel Leptospira species isolated from soil and water in Japan.</title>
        <authorList>
            <person name="Nakao R."/>
            <person name="Masuzawa T."/>
        </authorList>
    </citation>
    <scope>NUCLEOTIDE SEQUENCE [LARGE SCALE GENOMIC DNA]</scope>
    <source>
        <strain evidence="5 6">YH101</strain>
    </source>
</reference>
<keyword evidence="2" id="KW-0479">Metal-binding</keyword>
<sequence length="255" mass="28959">MALFLDLDNTLIPSKEAYTEAIQSLSKDWEEHQYGKKEQFIELYDLARSEIKGRLKEHSSNRLRLLCFQNLIESLYGYFNASNLELCLWLDERYFFHFLNALKKQIQEKQTFSSLFHTVGEISKSVPIVLLTNETLMTQLKKIKATFPKDLRYTLVCSESVGVEKPSPYFFTYAITKSKAKLADSVMIGDNLKDDILGAEAVGLRAIHIKSILGVPEGNSQSKVQNKEGLVYECESSLSALSQLLENLKTKGSLL</sequence>
<dbReference type="AlphaFoldDB" id="A0A2P2DZZ6"/>
<organism evidence="5 6">
    <name type="scientific">Leptospira ryugenii</name>
    <dbReference type="NCBI Taxonomy" id="1917863"/>
    <lineage>
        <taxon>Bacteria</taxon>
        <taxon>Pseudomonadati</taxon>
        <taxon>Spirochaetota</taxon>
        <taxon>Spirochaetia</taxon>
        <taxon>Leptospirales</taxon>
        <taxon>Leptospiraceae</taxon>
        <taxon>Leptospira</taxon>
    </lineage>
</organism>